<accession>W7YS83</accession>
<keyword evidence="1" id="KW-0812">Transmembrane</keyword>
<dbReference type="STRING" id="869213.GCA_000517085_00998"/>
<gene>
    <name evidence="2" type="ORF">JCM21142_104048</name>
</gene>
<dbReference type="RefSeq" id="WP_154665618.1">
    <property type="nucleotide sequence ID" value="NZ_BAMD01000079.1"/>
</dbReference>
<organism evidence="2 3">
    <name type="scientific">Saccharicrinis fermentans DSM 9555 = JCM 21142</name>
    <dbReference type="NCBI Taxonomy" id="869213"/>
    <lineage>
        <taxon>Bacteria</taxon>
        <taxon>Pseudomonadati</taxon>
        <taxon>Bacteroidota</taxon>
        <taxon>Bacteroidia</taxon>
        <taxon>Marinilabiliales</taxon>
        <taxon>Marinilabiliaceae</taxon>
        <taxon>Saccharicrinis</taxon>
    </lineage>
</organism>
<keyword evidence="1" id="KW-0472">Membrane</keyword>
<name>W7YS83_9BACT</name>
<dbReference type="Proteomes" id="UP000019402">
    <property type="component" value="Unassembled WGS sequence"/>
</dbReference>
<keyword evidence="1" id="KW-1133">Transmembrane helix</keyword>
<comment type="caution">
    <text evidence="2">The sequence shown here is derived from an EMBL/GenBank/DDBJ whole genome shotgun (WGS) entry which is preliminary data.</text>
</comment>
<sequence>MDSKVGFIGGSLVAIVKSITLHNIVETVVYTVIGTVVSYFVSLFLRWMFGKSRFGS</sequence>
<evidence type="ECO:0000313" key="3">
    <source>
        <dbReference type="Proteomes" id="UP000019402"/>
    </source>
</evidence>
<feature type="transmembrane region" description="Helical" evidence="1">
    <location>
        <begin position="28"/>
        <end position="49"/>
    </location>
</feature>
<proteinExistence type="predicted"/>
<dbReference type="AlphaFoldDB" id="W7YS83"/>
<keyword evidence="3" id="KW-1185">Reference proteome</keyword>
<evidence type="ECO:0000313" key="2">
    <source>
        <dbReference type="EMBL" id="GAF05319.1"/>
    </source>
</evidence>
<evidence type="ECO:0000256" key="1">
    <source>
        <dbReference type="SAM" id="Phobius"/>
    </source>
</evidence>
<protein>
    <submittedName>
        <fullName evidence="2">Uncharacterized protein</fullName>
    </submittedName>
</protein>
<reference evidence="2 3" key="1">
    <citation type="journal article" date="2014" name="Genome Announc.">
        <title>Draft Genome Sequence of Cytophaga fermentans JCM 21142T, a Facultative Anaerobe Isolated from Marine Mud.</title>
        <authorList>
            <person name="Starns D."/>
            <person name="Oshima K."/>
            <person name="Suda W."/>
            <person name="Iino T."/>
            <person name="Yuki M."/>
            <person name="Inoue J."/>
            <person name="Kitamura K."/>
            <person name="Iida T."/>
            <person name="Darby A."/>
            <person name="Hattori M."/>
            <person name="Ohkuma M."/>
        </authorList>
    </citation>
    <scope>NUCLEOTIDE SEQUENCE [LARGE SCALE GENOMIC DNA]</scope>
    <source>
        <strain evidence="2 3">JCM 21142</strain>
    </source>
</reference>
<dbReference type="EMBL" id="BAMD01000079">
    <property type="protein sequence ID" value="GAF05319.1"/>
    <property type="molecule type" value="Genomic_DNA"/>
</dbReference>